<dbReference type="EMBL" id="CM039177">
    <property type="protein sequence ID" value="KAH9700070.1"/>
    <property type="molecule type" value="Genomic_DNA"/>
</dbReference>
<organism evidence="1 2">
    <name type="scientific">Citrus sinensis</name>
    <name type="common">Sweet orange</name>
    <name type="synonym">Citrus aurantium var. sinensis</name>
    <dbReference type="NCBI Taxonomy" id="2711"/>
    <lineage>
        <taxon>Eukaryota</taxon>
        <taxon>Viridiplantae</taxon>
        <taxon>Streptophyta</taxon>
        <taxon>Embryophyta</taxon>
        <taxon>Tracheophyta</taxon>
        <taxon>Spermatophyta</taxon>
        <taxon>Magnoliopsida</taxon>
        <taxon>eudicotyledons</taxon>
        <taxon>Gunneridae</taxon>
        <taxon>Pentapetalae</taxon>
        <taxon>rosids</taxon>
        <taxon>malvids</taxon>
        <taxon>Sapindales</taxon>
        <taxon>Rutaceae</taxon>
        <taxon>Aurantioideae</taxon>
        <taxon>Citrus</taxon>
    </lineage>
</organism>
<keyword evidence="2" id="KW-1185">Reference proteome</keyword>
<name>A0ACB8IUR7_CITSI</name>
<gene>
    <name evidence="1" type="ORF">KPL71_024597</name>
</gene>
<reference evidence="2" key="1">
    <citation type="journal article" date="2023" name="Hortic. Res.">
        <title>A chromosome-level phased genome enabling allele-level studies in sweet orange: a case study on citrus Huanglongbing tolerance.</title>
        <authorList>
            <person name="Wu B."/>
            <person name="Yu Q."/>
            <person name="Deng Z."/>
            <person name="Duan Y."/>
            <person name="Luo F."/>
            <person name="Gmitter F. Jr."/>
        </authorList>
    </citation>
    <scope>NUCLEOTIDE SEQUENCE [LARGE SCALE GENOMIC DNA]</scope>
    <source>
        <strain evidence="2">cv. Valencia</strain>
    </source>
</reference>
<sequence>MDLVQELDTVTRSCVAGQCVENLHNNMEIEVVSAVSELLSAQTTVNVGQSKFNLFLPAYNTLQDHVGGEYRDASAAVGKFIPSDLYAKNIRSWEKIFIPVNCGHGCWYMLVLVISEMRVEILDPLPTSMCMHYNIAICKRLLRSIEIMLDHGGSNVNSSSLKLMDFSVDYTRQPCICSEYDCALYIILMMERHNMRSTLNDAEFQSDAERARIVIKLITCSFNFLKDKVRSSAEMHQRRIDLKSMPNGFNAVYWSDNRQHPRLSIVPNGLFWAWRDSCSVGPLNVDSTYSDQTAIKLCPVKIQVIERGCDIQTRMEEDKESGVVQRSRQMRQNYSGPTNQANKTNCSPEYIRSRRTGNRRARNLNSDSGQAELSFKNKRGRMKGKIARELFPDRKESYEECMGEGPTRMVRDAVHWSKGWLTDDEEEQLQDKNNDEDQLEGYSSEIDKGSLYKLRDAETSEDVGDWVKFDDTPRHKMVLYQGQRFRDVGEFRKAVQVFAVREGFKLCVMENRSHVVCYECSDLRCDWVIQAGRVSDGTTFIVTDFMPQHTCIRPPLKFQPQSKWISAIYLHRWKLQPKVSTVEIRDEIEATYGVVCPEGKLLSAANRAKHILGMDHYDGYAKLNQLKKEMERIDSHNIVLLETDGDENGEGKRLNKMFVCWERTSYAFKYHCRGILAVDGWKMNNPYKSVMLVAAGLDGNNGILPVAFCEVDVEDLESWVYFLKNINNALRLENGKGICILGDGDNGIDYAVEEFLPEAAYRQCCHKVFTEMVKRFPAAPVQHLFWSACRSTSEASFHKYMDLIQQQSKECHEWLLQTNWSSWALFSIPKWVKCTSVTLSITDKLHTRLRQYLEMSIARRFTGIARLTADLFERRRMAVWNWYREKVTPTVREVIHDRTIDGQRFAMVEQNGTTLKLTDTISMFYDLDMEAMSCSCGLWQISGIPCAHACRAIQLNMGNVEEYVDNMMSVQNYCSTYAPGMAQLPKEHDWKSDAGNIILPPMIHSPKAVSAKGSNEIVPNTSLQSIANYSHSATNNQQYTQQETVTRSVEQRDSMQMISTSSDGSISL</sequence>
<evidence type="ECO:0000313" key="2">
    <source>
        <dbReference type="Proteomes" id="UP000829398"/>
    </source>
</evidence>
<evidence type="ECO:0000313" key="1">
    <source>
        <dbReference type="EMBL" id="KAH9700070.1"/>
    </source>
</evidence>
<comment type="caution">
    <text evidence="1">The sequence shown here is derived from an EMBL/GenBank/DDBJ whole genome shotgun (WGS) entry which is preliminary data.</text>
</comment>
<protein>
    <submittedName>
        <fullName evidence="1">SWIM-type domain-containing protein</fullName>
    </submittedName>
</protein>
<dbReference type="Proteomes" id="UP000829398">
    <property type="component" value="Chromosome 8"/>
</dbReference>
<proteinExistence type="predicted"/>
<accession>A0ACB8IUR7</accession>